<dbReference type="EMBL" id="LVZM01022859">
    <property type="protein sequence ID" value="OUC40437.1"/>
    <property type="molecule type" value="Genomic_DNA"/>
</dbReference>
<sequence>MNDDVSIEESIGTSRMRGKKMAFSCSPAGVARNKVEKKAICSKCTVFYATASQPTTALDIIYHFLQNETSLHMPIHLKKPKLVQHITPHVKT</sequence>
<evidence type="ECO:0000313" key="2">
    <source>
        <dbReference type="Proteomes" id="UP000243006"/>
    </source>
</evidence>
<name>A0A1Y3E9B2_9BILA</name>
<dbReference type="Proteomes" id="UP000243006">
    <property type="component" value="Unassembled WGS sequence"/>
</dbReference>
<accession>A0A1Y3E9B2</accession>
<proteinExistence type="predicted"/>
<organism evidence="1 2">
    <name type="scientific">Trichinella nativa</name>
    <dbReference type="NCBI Taxonomy" id="6335"/>
    <lineage>
        <taxon>Eukaryota</taxon>
        <taxon>Metazoa</taxon>
        <taxon>Ecdysozoa</taxon>
        <taxon>Nematoda</taxon>
        <taxon>Enoplea</taxon>
        <taxon>Dorylaimia</taxon>
        <taxon>Trichinellida</taxon>
        <taxon>Trichinellidae</taxon>
        <taxon>Trichinella</taxon>
    </lineage>
</organism>
<dbReference type="AlphaFoldDB" id="A0A1Y3E9B2"/>
<protein>
    <submittedName>
        <fullName evidence="1">Uncharacterized protein</fullName>
    </submittedName>
</protein>
<gene>
    <name evidence="1" type="ORF">D917_00713</name>
</gene>
<comment type="caution">
    <text evidence="1">The sequence shown here is derived from an EMBL/GenBank/DDBJ whole genome shotgun (WGS) entry which is preliminary data.</text>
</comment>
<reference evidence="1 2" key="1">
    <citation type="submission" date="2015-04" db="EMBL/GenBank/DDBJ databases">
        <title>Draft genome of the roundworm Trichinella nativa.</title>
        <authorList>
            <person name="Mitreva M."/>
        </authorList>
    </citation>
    <scope>NUCLEOTIDE SEQUENCE [LARGE SCALE GENOMIC DNA]</scope>
    <source>
        <strain evidence="1 2">ISS45</strain>
    </source>
</reference>
<evidence type="ECO:0000313" key="1">
    <source>
        <dbReference type="EMBL" id="OUC40437.1"/>
    </source>
</evidence>